<dbReference type="EMBL" id="CM055757">
    <property type="protein sequence ID" value="KAJ7989253.1"/>
    <property type="molecule type" value="Genomic_DNA"/>
</dbReference>
<comment type="caution">
    <text evidence="1">The sequence shown here is derived from an EMBL/GenBank/DDBJ whole genome shotgun (WGS) entry which is preliminary data.</text>
</comment>
<reference evidence="1" key="1">
    <citation type="submission" date="2021-05" db="EMBL/GenBank/DDBJ databases">
        <authorList>
            <person name="Pan Q."/>
            <person name="Jouanno E."/>
            <person name="Zahm M."/>
            <person name="Klopp C."/>
            <person name="Cabau C."/>
            <person name="Louis A."/>
            <person name="Berthelot C."/>
            <person name="Parey E."/>
            <person name="Roest Crollius H."/>
            <person name="Montfort J."/>
            <person name="Robinson-Rechavi M."/>
            <person name="Bouchez O."/>
            <person name="Lampietro C."/>
            <person name="Lopez Roques C."/>
            <person name="Donnadieu C."/>
            <person name="Postlethwait J."/>
            <person name="Bobe J."/>
            <person name="Dillon D."/>
            <person name="Chandos A."/>
            <person name="von Hippel F."/>
            <person name="Guiguen Y."/>
        </authorList>
    </citation>
    <scope>NUCLEOTIDE SEQUENCE</scope>
    <source>
        <strain evidence="1">YG-Jan2019</strain>
    </source>
</reference>
<accession>A0ACC2FD68</accession>
<name>A0ACC2FD68_DALPE</name>
<evidence type="ECO:0000313" key="1">
    <source>
        <dbReference type="EMBL" id="KAJ7989253.1"/>
    </source>
</evidence>
<protein>
    <submittedName>
        <fullName evidence="1">Uncharacterized protein</fullName>
    </submittedName>
</protein>
<gene>
    <name evidence="1" type="ORF">DPEC_G00317570</name>
</gene>
<organism evidence="1 2">
    <name type="scientific">Dallia pectoralis</name>
    <name type="common">Alaska blackfish</name>
    <dbReference type="NCBI Taxonomy" id="75939"/>
    <lineage>
        <taxon>Eukaryota</taxon>
        <taxon>Metazoa</taxon>
        <taxon>Chordata</taxon>
        <taxon>Craniata</taxon>
        <taxon>Vertebrata</taxon>
        <taxon>Euteleostomi</taxon>
        <taxon>Actinopterygii</taxon>
        <taxon>Neopterygii</taxon>
        <taxon>Teleostei</taxon>
        <taxon>Protacanthopterygii</taxon>
        <taxon>Esociformes</taxon>
        <taxon>Umbridae</taxon>
        <taxon>Dallia</taxon>
    </lineage>
</organism>
<proteinExistence type="predicted"/>
<dbReference type="Proteomes" id="UP001157502">
    <property type="component" value="Chromosome 30"/>
</dbReference>
<sequence length="153" mass="16301">MSLTGSPVTTFTTVSTNTTTTTKSKEQILTQSSGAMIAIIVVGIIIFLTIIFLILKTYNRQTHASRVLGAGSKRPKRQKTTSTSTIQTSMPMANLQASSVSGSFTQSNNVSGNGFQLPRVGLNPLEDGRMEQLSSTSDSTVVTIHDQPSFGNT</sequence>
<keyword evidence="2" id="KW-1185">Reference proteome</keyword>
<evidence type="ECO:0000313" key="2">
    <source>
        <dbReference type="Proteomes" id="UP001157502"/>
    </source>
</evidence>